<evidence type="ECO:0000256" key="12">
    <source>
        <dbReference type="ARBA" id="ARBA00034018"/>
    </source>
</evidence>
<feature type="domain" description="ABC transmembrane type-1" evidence="15">
    <location>
        <begin position="115"/>
        <end position="356"/>
    </location>
</feature>
<dbReference type="SMART" id="SM00382">
    <property type="entry name" value="AAA"/>
    <property type="match status" value="2"/>
</dbReference>
<keyword evidence="11 13" id="KW-0472">Membrane</keyword>
<keyword evidence="7" id="KW-0547">Nucleotide-binding</keyword>
<dbReference type="InterPro" id="IPR050173">
    <property type="entry name" value="ABC_transporter_C-like"/>
</dbReference>
<evidence type="ECO:0000256" key="10">
    <source>
        <dbReference type="ARBA" id="ARBA00022989"/>
    </source>
</evidence>
<evidence type="ECO:0000259" key="14">
    <source>
        <dbReference type="PROSITE" id="PS50893"/>
    </source>
</evidence>
<dbReference type="Proteomes" id="UP000295252">
    <property type="component" value="Chromosome II"/>
</dbReference>
<feature type="domain" description="ABC transmembrane type-1" evidence="15">
    <location>
        <begin position="659"/>
        <end position="935"/>
    </location>
</feature>
<evidence type="ECO:0000256" key="11">
    <source>
        <dbReference type="ARBA" id="ARBA00023136"/>
    </source>
</evidence>
<dbReference type="OMA" id="VCQVLFQ"/>
<dbReference type="Pfam" id="PF00005">
    <property type="entry name" value="ABC_tran"/>
    <property type="match status" value="2"/>
</dbReference>
<dbReference type="InterPro" id="IPR036640">
    <property type="entry name" value="ABC1_TM_sf"/>
</dbReference>
<evidence type="ECO:0000256" key="8">
    <source>
        <dbReference type="ARBA" id="ARBA00022840"/>
    </source>
</evidence>
<dbReference type="FunFam" id="1.20.1560.10:FF:000003">
    <property type="entry name" value="ABC transporter C family member 10"/>
    <property type="match status" value="1"/>
</dbReference>
<dbReference type="Gramene" id="CDP10959">
    <property type="protein sequence ID" value="CDP10959"/>
    <property type="gene ID" value="GSCOC_T00031944001"/>
</dbReference>
<proteinExistence type="inferred from homology"/>
<sequence>MMKIVLPKILSYFNALLSRNSREQCNDGEEPFLKSADEDAFSTAGIWSKLGFLWLNPLFKKGHLERLEFQHVPTISQSEAAAEAFSSLEESLGKQNPNKTSLWKAILHTLWRPLALNAIFAGANTISSYIGPLLITTFVKFLSEKDDASENWHQGLVIPLIFFSAKTVESMSQRQWYFGAHRIVIRLRAALMVLIYKKSLSVKYVGMSTGKIINLIDGDVERVGDLCWHIHEIWLLPVQVTLALVILYWNLGAVPSFAALLTTILVMLTNTPLAKVQKQFHTKIMEAKDSRIRATSETLKSMRVLKLQSWESTFLERLLQLRGIERSWVKKYLYTCSAVAFLFWASPTLISVVTFGDDENLPIGDPAPNSSGVAVKIEAAEYAWGTDDAKKATITITDKIRIMKGHTVVICGSVGSGKSSLLFSILGEIPRISGASVKTCGTKAFVPQSAWIQTGTIQDNVLFGKEMDRDFYEEVVRACALNKDFEIWLDGDLSRVGERGINLSGGQKQRIQLARAIYSDSDIECIEKLLATKTVIYVTHQLEFLDAADLVLVVKDGKIVQSGNYHDLIADPDSELNRQIAAHTKTLDEVTTVQQFNRSPKDNHQDNQNEITGKKFKDFNMNSRLLEKNQQEEAKYGRVKWHVYSTFITSGYKGMLVPIILLCHILFYGLQIASNYWIAWATEEEGRVSSVRLIGIFALLSAGSSLFILGRAILLSTAAIETSQRLFLGMITSIFRAPLSFFDSTPSSRILSRSSTDQSTVDTDLPYRVAGLAFAVIQLLSVIVLMSHVAWQVIFPFLIILAISIWYQDYYISTARELARMVGIQKAPILHHLSESVAGAATIRCFNQEDRFLKKNLDLIDNYSRVAFYNSATMEWLSIRINFLFNLVFFLLLLILVNLPRSAIDPSLAGLAATYGLSLNVLQAWVIWNLCNVENKMICVERILQFTNIPSEAPLVIEDCRPQPAWPLHGKIEIENLHVQYSPSLPKVLKGINCTFPAEKKIGIVGRTGSGKSTLIQALFRVVEPSDGRIMIDGLDICKIGLQDLRSKLSIIPQDPTLFQGTIRSNVDPLQQYPDHDIWEVLRKCHLAEIVMLDQRLLDAPVAESGENWSVGQRQLVCLARALLQKRRVLVLDEATSSVDTRTDNVIQKTIREETSQCTVLTVAHRIPTVIDNDIVLVLGEGKIVEYDTPARLLDNKYSAFSELVTEFLRRSS</sequence>
<dbReference type="InterPro" id="IPR003593">
    <property type="entry name" value="AAA+_ATPase"/>
</dbReference>
<dbReference type="Gene3D" id="1.20.1560.10">
    <property type="entry name" value="ABC transporter type 1, transmembrane domain"/>
    <property type="match status" value="2"/>
</dbReference>
<evidence type="ECO:0000256" key="1">
    <source>
        <dbReference type="ARBA" id="ARBA00004141"/>
    </source>
</evidence>
<dbReference type="InterPro" id="IPR044726">
    <property type="entry name" value="ABCC_6TM_D2"/>
</dbReference>
<dbReference type="PROSITE" id="PS00211">
    <property type="entry name" value="ABC_TRANSPORTER_1"/>
    <property type="match status" value="1"/>
</dbReference>
<protein>
    <recommendedName>
        <fullName evidence="3">ABC-type xenobiotic transporter</fullName>
        <ecNumber evidence="3">7.6.2.2</ecNumber>
    </recommendedName>
</protein>
<feature type="domain" description="ABC transporter" evidence="14">
    <location>
        <begin position="972"/>
        <end position="1206"/>
    </location>
</feature>
<dbReference type="InterPro" id="IPR017871">
    <property type="entry name" value="ABC_transporter-like_CS"/>
</dbReference>
<dbReference type="SUPFAM" id="SSF52540">
    <property type="entry name" value="P-loop containing nucleoside triphosphate hydrolases"/>
    <property type="match status" value="2"/>
</dbReference>
<dbReference type="InterPro" id="IPR044746">
    <property type="entry name" value="ABCC_6TM_D1"/>
</dbReference>
<accession>A0A068URR1</accession>
<keyword evidence="5 13" id="KW-0812">Transmembrane</keyword>
<organism evidence="16 17">
    <name type="scientific">Coffea canephora</name>
    <name type="common">Robusta coffee</name>
    <dbReference type="NCBI Taxonomy" id="49390"/>
    <lineage>
        <taxon>Eukaryota</taxon>
        <taxon>Viridiplantae</taxon>
        <taxon>Streptophyta</taxon>
        <taxon>Embryophyta</taxon>
        <taxon>Tracheophyta</taxon>
        <taxon>Spermatophyta</taxon>
        <taxon>Magnoliopsida</taxon>
        <taxon>eudicotyledons</taxon>
        <taxon>Gunneridae</taxon>
        <taxon>Pentapetalae</taxon>
        <taxon>asterids</taxon>
        <taxon>lamiids</taxon>
        <taxon>Gentianales</taxon>
        <taxon>Rubiaceae</taxon>
        <taxon>Ixoroideae</taxon>
        <taxon>Gardenieae complex</taxon>
        <taxon>Bertiereae - Coffeeae clade</taxon>
        <taxon>Coffeeae</taxon>
        <taxon>Coffea</taxon>
    </lineage>
</organism>
<dbReference type="Gene3D" id="3.40.50.300">
    <property type="entry name" value="P-loop containing nucleotide triphosphate hydrolases"/>
    <property type="match status" value="2"/>
</dbReference>
<name>A0A068URR1_COFCA</name>
<evidence type="ECO:0000313" key="17">
    <source>
        <dbReference type="Proteomes" id="UP000295252"/>
    </source>
</evidence>
<dbReference type="PANTHER" id="PTHR24223:SF222">
    <property type="entry name" value="OS01G0902100 PROTEIN"/>
    <property type="match status" value="1"/>
</dbReference>
<comment type="subcellular location">
    <subcellularLocation>
        <location evidence="1">Membrane</location>
        <topology evidence="1">Multi-pass membrane protein</topology>
    </subcellularLocation>
</comment>
<dbReference type="InterPro" id="IPR011527">
    <property type="entry name" value="ABC1_TM_dom"/>
</dbReference>
<feature type="transmembrane region" description="Helical" evidence="13">
    <location>
        <begin position="691"/>
        <end position="714"/>
    </location>
</feature>
<evidence type="ECO:0000313" key="16">
    <source>
        <dbReference type="EMBL" id="CDP10959.1"/>
    </source>
</evidence>
<dbReference type="EMBL" id="HG739133">
    <property type="protein sequence ID" value="CDP10959.1"/>
    <property type="molecule type" value="Genomic_DNA"/>
</dbReference>
<feature type="transmembrane region" description="Helical" evidence="13">
    <location>
        <begin position="883"/>
        <end position="901"/>
    </location>
</feature>
<evidence type="ECO:0000259" key="15">
    <source>
        <dbReference type="PROSITE" id="PS50929"/>
    </source>
</evidence>
<evidence type="ECO:0000256" key="5">
    <source>
        <dbReference type="ARBA" id="ARBA00022692"/>
    </source>
</evidence>
<feature type="transmembrane region" description="Helical" evidence="13">
    <location>
        <begin position="907"/>
        <end position="928"/>
    </location>
</feature>
<dbReference type="GO" id="GO:0016020">
    <property type="term" value="C:membrane"/>
    <property type="evidence" value="ECO:0007669"/>
    <property type="project" value="UniProtKB-SubCell"/>
</dbReference>
<dbReference type="Pfam" id="PF00664">
    <property type="entry name" value="ABC_membrane"/>
    <property type="match status" value="2"/>
</dbReference>
<dbReference type="CDD" id="cd18580">
    <property type="entry name" value="ABC_6TM_ABCC_D2"/>
    <property type="match status" value="1"/>
</dbReference>
<feature type="transmembrane region" description="Helical" evidence="13">
    <location>
        <begin position="655"/>
        <end position="679"/>
    </location>
</feature>
<feature type="transmembrane region" description="Helical" evidence="13">
    <location>
        <begin position="257"/>
        <end position="276"/>
    </location>
</feature>
<keyword evidence="9" id="KW-1278">Translocase</keyword>
<keyword evidence="4" id="KW-0813">Transport</keyword>
<dbReference type="InParanoid" id="A0A068URR1"/>
<dbReference type="FunFam" id="1.20.1560.10:FF:000002">
    <property type="entry name" value="ABC transporter C family member 5"/>
    <property type="match status" value="1"/>
</dbReference>
<evidence type="ECO:0000256" key="7">
    <source>
        <dbReference type="ARBA" id="ARBA00022741"/>
    </source>
</evidence>
<comment type="similarity">
    <text evidence="2">Belongs to the ABC transporter superfamily. ABCC family. Conjugate transporter (TC 3.A.1.208) subfamily.</text>
</comment>
<dbReference type="AlphaFoldDB" id="A0A068URR1"/>
<dbReference type="CDD" id="cd18579">
    <property type="entry name" value="ABC_6TM_ABCC_D1"/>
    <property type="match status" value="1"/>
</dbReference>
<evidence type="ECO:0000256" key="4">
    <source>
        <dbReference type="ARBA" id="ARBA00022448"/>
    </source>
</evidence>
<dbReference type="GO" id="GO:0008559">
    <property type="term" value="F:ABC-type xenobiotic transporter activity"/>
    <property type="evidence" value="ECO:0007669"/>
    <property type="project" value="UniProtKB-EC"/>
</dbReference>
<feature type="transmembrane region" description="Helical" evidence="13">
    <location>
        <begin position="765"/>
        <end position="783"/>
    </location>
</feature>
<comment type="catalytic activity">
    <reaction evidence="12">
        <text>ATP + H2O + xenobioticSide 1 = ADP + phosphate + xenobioticSide 2.</text>
        <dbReference type="EC" id="7.6.2.2"/>
    </reaction>
</comment>
<evidence type="ECO:0000256" key="3">
    <source>
        <dbReference type="ARBA" id="ARBA00012191"/>
    </source>
</evidence>
<dbReference type="InterPro" id="IPR003439">
    <property type="entry name" value="ABC_transporter-like_ATP-bd"/>
</dbReference>
<dbReference type="InterPro" id="IPR027417">
    <property type="entry name" value="P-loop_NTPase"/>
</dbReference>
<dbReference type="EC" id="7.6.2.2" evidence="3"/>
<dbReference type="PANTHER" id="PTHR24223">
    <property type="entry name" value="ATP-BINDING CASSETTE SUB-FAMILY C"/>
    <property type="match status" value="1"/>
</dbReference>
<keyword evidence="10 13" id="KW-1133">Transmembrane helix</keyword>
<evidence type="ECO:0000256" key="13">
    <source>
        <dbReference type="SAM" id="Phobius"/>
    </source>
</evidence>
<dbReference type="OrthoDB" id="6500128at2759"/>
<dbReference type="STRING" id="49390.A0A068URR1"/>
<evidence type="ECO:0000256" key="6">
    <source>
        <dbReference type="ARBA" id="ARBA00022737"/>
    </source>
</evidence>
<reference evidence="17" key="1">
    <citation type="journal article" date="2014" name="Science">
        <title>The coffee genome provides insight into the convergent evolution of caffeine biosynthesis.</title>
        <authorList>
            <person name="Denoeud F."/>
            <person name="Carretero-Paulet L."/>
            <person name="Dereeper A."/>
            <person name="Droc G."/>
            <person name="Guyot R."/>
            <person name="Pietrella M."/>
            <person name="Zheng C."/>
            <person name="Alberti A."/>
            <person name="Anthony F."/>
            <person name="Aprea G."/>
            <person name="Aury J.M."/>
            <person name="Bento P."/>
            <person name="Bernard M."/>
            <person name="Bocs S."/>
            <person name="Campa C."/>
            <person name="Cenci A."/>
            <person name="Combes M.C."/>
            <person name="Crouzillat D."/>
            <person name="Da Silva C."/>
            <person name="Daddiego L."/>
            <person name="De Bellis F."/>
            <person name="Dussert S."/>
            <person name="Garsmeur O."/>
            <person name="Gayraud T."/>
            <person name="Guignon V."/>
            <person name="Jahn K."/>
            <person name="Jamilloux V."/>
            <person name="Joet T."/>
            <person name="Labadie K."/>
            <person name="Lan T."/>
            <person name="Leclercq J."/>
            <person name="Lepelley M."/>
            <person name="Leroy T."/>
            <person name="Li L.T."/>
            <person name="Librado P."/>
            <person name="Lopez L."/>
            <person name="Munoz A."/>
            <person name="Noel B."/>
            <person name="Pallavicini A."/>
            <person name="Perrotta G."/>
            <person name="Poncet V."/>
            <person name="Pot D."/>
            <person name="Priyono X."/>
            <person name="Rigoreau M."/>
            <person name="Rouard M."/>
            <person name="Rozas J."/>
            <person name="Tranchant-Dubreuil C."/>
            <person name="VanBuren R."/>
            <person name="Zhang Q."/>
            <person name="Andrade A.C."/>
            <person name="Argout X."/>
            <person name="Bertrand B."/>
            <person name="de Kochko A."/>
            <person name="Graziosi G."/>
            <person name="Henry R.J."/>
            <person name="Jayarama X."/>
            <person name="Ming R."/>
            <person name="Nagai C."/>
            <person name="Rounsley S."/>
            <person name="Sankoff D."/>
            <person name="Giuliano G."/>
            <person name="Albert V.A."/>
            <person name="Wincker P."/>
            <person name="Lashermes P."/>
        </authorList>
    </citation>
    <scope>NUCLEOTIDE SEQUENCE [LARGE SCALE GENOMIC DNA]</scope>
    <source>
        <strain evidence="17">cv. DH200-94</strain>
    </source>
</reference>
<feature type="transmembrane region" description="Helical" evidence="13">
    <location>
        <begin position="789"/>
        <end position="807"/>
    </location>
</feature>
<dbReference type="FunFam" id="3.40.50.300:FF:000169">
    <property type="entry name" value="ABC transporter C family member 3"/>
    <property type="match status" value="1"/>
</dbReference>
<keyword evidence="17" id="KW-1185">Reference proteome</keyword>
<feature type="domain" description="ABC transporter" evidence="14">
    <location>
        <begin position="375"/>
        <end position="581"/>
    </location>
</feature>
<keyword evidence="6" id="KW-0677">Repeat</keyword>
<dbReference type="GO" id="GO:0005524">
    <property type="term" value="F:ATP binding"/>
    <property type="evidence" value="ECO:0007669"/>
    <property type="project" value="UniProtKB-KW"/>
</dbReference>
<dbReference type="CDD" id="cd03244">
    <property type="entry name" value="ABCC_MRP_domain2"/>
    <property type="match status" value="1"/>
</dbReference>
<dbReference type="PhylomeDB" id="A0A068URR1"/>
<dbReference type="CDD" id="cd03250">
    <property type="entry name" value="ABCC_MRP_domain1"/>
    <property type="match status" value="1"/>
</dbReference>
<evidence type="ECO:0000256" key="9">
    <source>
        <dbReference type="ARBA" id="ARBA00022967"/>
    </source>
</evidence>
<evidence type="ECO:0000256" key="2">
    <source>
        <dbReference type="ARBA" id="ARBA00009726"/>
    </source>
</evidence>
<keyword evidence="8" id="KW-0067">ATP-binding</keyword>
<gene>
    <name evidence="16" type="ORF">GSCOC_T00031944001</name>
</gene>
<dbReference type="SUPFAM" id="SSF90123">
    <property type="entry name" value="ABC transporter transmembrane region"/>
    <property type="match status" value="2"/>
</dbReference>
<dbReference type="GO" id="GO:0016887">
    <property type="term" value="F:ATP hydrolysis activity"/>
    <property type="evidence" value="ECO:0007669"/>
    <property type="project" value="InterPro"/>
</dbReference>
<dbReference type="PROSITE" id="PS50893">
    <property type="entry name" value="ABC_TRANSPORTER_2"/>
    <property type="match status" value="2"/>
</dbReference>
<dbReference type="PROSITE" id="PS50929">
    <property type="entry name" value="ABC_TM1F"/>
    <property type="match status" value="2"/>
</dbReference>